<organism evidence="2">
    <name type="scientific">uncultured Pleomorphomonas sp</name>
    <dbReference type="NCBI Taxonomy" id="442121"/>
    <lineage>
        <taxon>Bacteria</taxon>
        <taxon>Pseudomonadati</taxon>
        <taxon>Pseudomonadota</taxon>
        <taxon>Alphaproteobacteria</taxon>
        <taxon>Hyphomicrobiales</taxon>
        <taxon>Pleomorphomonadaceae</taxon>
        <taxon>Pleomorphomonas</taxon>
        <taxon>environmental samples</taxon>
    </lineage>
</organism>
<feature type="compositionally biased region" description="Basic residues" evidence="1">
    <location>
        <begin position="75"/>
        <end position="91"/>
    </location>
</feature>
<accession>A0A212LF76</accession>
<name>A0A212LF76_9HYPH</name>
<dbReference type="AlphaFoldDB" id="A0A212LF76"/>
<feature type="compositionally biased region" description="Basic and acidic residues" evidence="1">
    <location>
        <begin position="103"/>
        <end position="119"/>
    </location>
</feature>
<evidence type="ECO:0000313" key="2">
    <source>
        <dbReference type="EMBL" id="SCM76039.1"/>
    </source>
</evidence>
<feature type="region of interest" description="Disordered" evidence="1">
    <location>
        <begin position="1"/>
        <end position="23"/>
    </location>
</feature>
<sequence length="208" mass="22736">MTWPREPIGHDQNAGGGRETLHVPGGRQFQEFQRRIARHSFFDRRNGGRLLRGSQIAMVGRSAKPASRLLGRGGTGRRLRRLARGGRRRAGGRSAVLRQPRRLQPDRIHRAASQRADRRPGRRRRQGKGPDAGAGLEPAAQGPPVRGGQGGRPLGDVAAKRLFDPSRQSLGAETVRLHLQLRSDRLMPAAPAGNSSAVGCQSLEKRTE</sequence>
<dbReference type="EMBL" id="FMJD01000007">
    <property type="protein sequence ID" value="SCM76039.1"/>
    <property type="molecule type" value="Genomic_DNA"/>
</dbReference>
<protein>
    <submittedName>
        <fullName evidence="2">Uncharacterized protein</fullName>
    </submittedName>
</protein>
<proteinExistence type="predicted"/>
<feature type="region of interest" description="Disordered" evidence="1">
    <location>
        <begin position="61"/>
        <end position="156"/>
    </location>
</feature>
<evidence type="ECO:0000256" key="1">
    <source>
        <dbReference type="SAM" id="MobiDB-lite"/>
    </source>
</evidence>
<reference evidence="2" key="1">
    <citation type="submission" date="2016-08" db="EMBL/GenBank/DDBJ databases">
        <authorList>
            <person name="Seilhamer J.J."/>
        </authorList>
    </citation>
    <scope>NUCLEOTIDE SEQUENCE</scope>
    <source>
        <strain evidence="2">86</strain>
    </source>
</reference>
<feature type="region of interest" description="Disordered" evidence="1">
    <location>
        <begin position="186"/>
        <end position="208"/>
    </location>
</feature>
<gene>
    <name evidence="2" type="ORF">KL86PLE_30486</name>
</gene>